<dbReference type="STRING" id="1408157.A0A1J7J0X9"/>
<evidence type="ECO:0008006" key="4">
    <source>
        <dbReference type="Google" id="ProtNLM"/>
    </source>
</evidence>
<proteinExistence type="predicted"/>
<dbReference type="OrthoDB" id="4023585at2759"/>
<dbReference type="EMBL" id="KV875100">
    <property type="protein sequence ID" value="OIW26985.1"/>
    <property type="molecule type" value="Genomic_DNA"/>
</dbReference>
<dbReference type="AlphaFoldDB" id="A0A1J7J0X9"/>
<evidence type="ECO:0000313" key="2">
    <source>
        <dbReference type="EMBL" id="OIW26985.1"/>
    </source>
</evidence>
<keyword evidence="3" id="KW-1185">Reference proteome</keyword>
<feature type="region of interest" description="Disordered" evidence="1">
    <location>
        <begin position="80"/>
        <end position="140"/>
    </location>
</feature>
<evidence type="ECO:0000313" key="3">
    <source>
        <dbReference type="Proteomes" id="UP000182658"/>
    </source>
</evidence>
<protein>
    <recommendedName>
        <fullName evidence="4">LEA domain-containing protein</fullName>
    </recommendedName>
</protein>
<accession>A0A1J7J0X9</accession>
<sequence>MSFLAETAARRVATLQIPRTLASSAPRAAFSTSVQFQKTAAETAKDALKTVDRAVSDKIVDGINVGSTVAQKVKGVTEDVVGSKKTGAAAETKGQAKGKASELAGEAKGKADEVIGETKGKASELAGKAKGAAEQAQRKL</sequence>
<reference evidence="2 3" key="1">
    <citation type="submission" date="2016-10" db="EMBL/GenBank/DDBJ databases">
        <title>Draft genome sequence of Coniochaeta ligniaria NRRL30616, a lignocellulolytic fungus for bioabatement of inhibitors in plant biomass hydrolysates.</title>
        <authorList>
            <consortium name="DOE Joint Genome Institute"/>
            <person name="Jimenez D.J."/>
            <person name="Hector R.E."/>
            <person name="Riley R."/>
            <person name="Sun H."/>
            <person name="Grigoriev I.V."/>
            <person name="Van Elsas J.D."/>
            <person name="Nichols N.N."/>
        </authorList>
    </citation>
    <scope>NUCLEOTIDE SEQUENCE [LARGE SCALE GENOMIC DNA]</scope>
    <source>
        <strain evidence="2 3">NRRL 30616</strain>
    </source>
</reference>
<feature type="compositionally biased region" description="Basic and acidic residues" evidence="1">
    <location>
        <begin position="105"/>
        <end position="122"/>
    </location>
</feature>
<dbReference type="InParanoid" id="A0A1J7J0X9"/>
<organism evidence="2 3">
    <name type="scientific">Coniochaeta ligniaria NRRL 30616</name>
    <dbReference type="NCBI Taxonomy" id="1408157"/>
    <lineage>
        <taxon>Eukaryota</taxon>
        <taxon>Fungi</taxon>
        <taxon>Dikarya</taxon>
        <taxon>Ascomycota</taxon>
        <taxon>Pezizomycotina</taxon>
        <taxon>Sordariomycetes</taxon>
        <taxon>Sordariomycetidae</taxon>
        <taxon>Coniochaetales</taxon>
        <taxon>Coniochaetaceae</taxon>
        <taxon>Coniochaeta</taxon>
    </lineage>
</organism>
<dbReference type="Proteomes" id="UP000182658">
    <property type="component" value="Unassembled WGS sequence"/>
</dbReference>
<name>A0A1J7J0X9_9PEZI</name>
<feature type="compositionally biased region" description="Low complexity" evidence="1">
    <location>
        <begin position="123"/>
        <end position="140"/>
    </location>
</feature>
<gene>
    <name evidence="2" type="ORF">CONLIGDRAFT_580240</name>
</gene>
<evidence type="ECO:0000256" key="1">
    <source>
        <dbReference type="SAM" id="MobiDB-lite"/>
    </source>
</evidence>